<keyword evidence="1" id="KW-0732">Signal</keyword>
<dbReference type="InterPro" id="IPR036249">
    <property type="entry name" value="Thioredoxin-like_sf"/>
</dbReference>
<sequence length="235" mass="25489">MRRIIGAALGCWLGVMGAAIAEEKDTEPVLVELYTSQGCSSCPPADAILAGLSARDDVIALALHVDYWDYIGWKDHFASPRYSARQRAYARVAGVGTVYTPQMIVAGRDHLIGVRPAQLEDLIRRFRVQPSPVSLDLARTGGKVRVRAEARAPLSHGAFVQLVRYTPSQRVEISHGENAGRTIDYANIVTDWKKVADWDGAQALTLDLAAPGDEAVVVIIQEPGPGPVLAARQLR</sequence>
<comment type="caution">
    <text evidence="2">The sequence shown here is derived from an EMBL/GenBank/DDBJ whole genome shotgun (WGS) entry which is preliminary data.</text>
</comment>
<dbReference type="PANTHER" id="PTHR36057">
    <property type="match status" value="1"/>
</dbReference>
<evidence type="ECO:0000313" key="3">
    <source>
        <dbReference type="Proteomes" id="UP001207582"/>
    </source>
</evidence>
<gene>
    <name evidence="2" type="ORF">OM960_11320</name>
</gene>
<name>A0ABT3J3A7_9RHOB</name>
<dbReference type="SUPFAM" id="SSF52833">
    <property type="entry name" value="Thioredoxin-like"/>
    <property type="match status" value="1"/>
</dbReference>
<feature type="chain" id="PRO_5045799787" evidence="1">
    <location>
        <begin position="22"/>
        <end position="235"/>
    </location>
</feature>
<feature type="signal peptide" evidence="1">
    <location>
        <begin position="1"/>
        <end position="21"/>
    </location>
</feature>
<proteinExistence type="predicted"/>
<dbReference type="EMBL" id="JAPDOG010000009">
    <property type="protein sequence ID" value="MCW3782180.1"/>
    <property type="molecule type" value="Genomic_DNA"/>
</dbReference>
<dbReference type="PANTHER" id="PTHR36057:SF1">
    <property type="entry name" value="LIPOPROTEIN LIPID ATTACHMENT SITE-LIKE PROTEIN, PUTATIVE (DUF1223)-RELATED"/>
    <property type="match status" value="1"/>
</dbReference>
<protein>
    <submittedName>
        <fullName evidence="2">DUF1223 domain-containing protein</fullName>
    </submittedName>
</protein>
<keyword evidence="3" id="KW-1185">Reference proteome</keyword>
<dbReference type="InterPro" id="IPR010634">
    <property type="entry name" value="DUF1223"/>
</dbReference>
<organism evidence="2 3">
    <name type="scientific">Defluviimonas salinarum</name>
    <dbReference type="NCBI Taxonomy" id="2992147"/>
    <lineage>
        <taxon>Bacteria</taxon>
        <taxon>Pseudomonadati</taxon>
        <taxon>Pseudomonadota</taxon>
        <taxon>Alphaproteobacteria</taxon>
        <taxon>Rhodobacterales</taxon>
        <taxon>Paracoccaceae</taxon>
        <taxon>Albidovulum</taxon>
    </lineage>
</organism>
<reference evidence="2 3" key="1">
    <citation type="submission" date="2022-10" db="EMBL/GenBank/DDBJ databases">
        <title>Defluviimonas sp. CAU 1641 isolated from mud.</title>
        <authorList>
            <person name="Kim W."/>
        </authorList>
    </citation>
    <scope>NUCLEOTIDE SEQUENCE [LARGE SCALE GENOMIC DNA]</scope>
    <source>
        <strain evidence="2 3">CAU 1641</strain>
    </source>
</reference>
<evidence type="ECO:0000313" key="2">
    <source>
        <dbReference type="EMBL" id="MCW3782180.1"/>
    </source>
</evidence>
<evidence type="ECO:0000256" key="1">
    <source>
        <dbReference type="SAM" id="SignalP"/>
    </source>
</evidence>
<dbReference type="Proteomes" id="UP001207582">
    <property type="component" value="Unassembled WGS sequence"/>
</dbReference>
<dbReference type="Pfam" id="PF06764">
    <property type="entry name" value="DUF1223"/>
    <property type="match status" value="1"/>
</dbReference>
<accession>A0ABT3J3A7</accession>
<dbReference type="RefSeq" id="WP_264772028.1">
    <property type="nucleotide sequence ID" value="NZ_JAPDOG010000009.1"/>
</dbReference>